<dbReference type="SUPFAM" id="SSF51306">
    <property type="entry name" value="LexA/Signal peptidase"/>
    <property type="match status" value="1"/>
</dbReference>
<dbReference type="InterPro" id="IPR015927">
    <property type="entry name" value="Peptidase_S24_S26A/B/C"/>
</dbReference>
<dbReference type="PANTHER" id="PTHR40661:SF1">
    <property type="entry name" value="HTH CRO_C1-TYPE DOMAIN-CONTAINING PROTEIN"/>
    <property type="match status" value="1"/>
</dbReference>
<sequence length="215" mass="23330">MVEGGSHGDPRAVLDRLIRERGEDCASLSRLIGRNPAYVQQFIRRGSPRRLAERDRERLARYFGVPETWLGADAVRASAAPKLMNVPVLDTAASAGPGAVGDDRRSAAGLGFSEAWLRRLRARGGHEGLSVIGVRGDSMVPTLADGDEILVDEVDREPLREGIYVLQVDGVLMVKRLVREDGGFAVRSDNPDAGPVDLSNGWAVIGRVLWAGRRL</sequence>
<dbReference type="Gene3D" id="2.10.109.10">
    <property type="entry name" value="Umud Fragment, subunit A"/>
    <property type="match status" value="1"/>
</dbReference>
<evidence type="ECO:0000313" key="8">
    <source>
        <dbReference type="Proteomes" id="UP000570166"/>
    </source>
</evidence>
<accession>A0A838L371</accession>
<keyword evidence="3" id="KW-0805">Transcription regulation</keyword>
<evidence type="ECO:0000313" key="7">
    <source>
        <dbReference type="EMBL" id="MBA2932859.1"/>
    </source>
</evidence>
<keyword evidence="1" id="KW-0645">Protease</keyword>
<keyword evidence="2" id="KW-0378">Hydrolase</keyword>
<dbReference type="GO" id="GO:0016020">
    <property type="term" value="C:membrane"/>
    <property type="evidence" value="ECO:0007669"/>
    <property type="project" value="InterPro"/>
</dbReference>
<evidence type="ECO:0000259" key="6">
    <source>
        <dbReference type="Pfam" id="PF00717"/>
    </source>
</evidence>
<protein>
    <submittedName>
        <fullName evidence="7">Helix-turn-helix transcriptional regulator</fullName>
    </submittedName>
</protein>
<dbReference type="EMBL" id="JACEIB010000001">
    <property type="protein sequence ID" value="MBA2932859.1"/>
    <property type="molecule type" value="Genomic_DNA"/>
</dbReference>
<evidence type="ECO:0000256" key="2">
    <source>
        <dbReference type="ARBA" id="ARBA00022801"/>
    </source>
</evidence>
<organism evidence="7 8">
    <name type="scientific">Sphingomonas chungangi</name>
    <dbReference type="NCBI Taxonomy" id="2683589"/>
    <lineage>
        <taxon>Bacteria</taxon>
        <taxon>Pseudomonadati</taxon>
        <taxon>Pseudomonadota</taxon>
        <taxon>Alphaproteobacteria</taxon>
        <taxon>Sphingomonadales</taxon>
        <taxon>Sphingomonadaceae</taxon>
        <taxon>Sphingomonas</taxon>
    </lineage>
</organism>
<dbReference type="InterPro" id="IPR019756">
    <property type="entry name" value="Pept_S26A_signal_pept_1_Ser-AS"/>
</dbReference>
<dbReference type="GO" id="GO:0006508">
    <property type="term" value="P:proteolysis"/>
    <property type="evidence" value="ECO:0007669"/>
    <property type="project" value="UniProtKB-KW"/>
</dbReference>
<gene>
    <name evidence="7" type="ORF">HZF05_01995</name>
</gene>
<proteinExistence type="predicted"/>
<evidence type="ECO:0000256" key="4">
    <source>
        <dbReference type="ARBA" id="ARBA00023125"/>
    </source>
</evidence>
<dbReference type="GO" id="GO:0003677">
    <property type="term" value="F:DNA binding"/>
    <property type="evidence" value="ECO:0007669"/>
    <property type="project" value="UniProtKB-KW"/>
</dbReference>
<evidence type="ECO:0000256" key="3">
    <source>
        <dbReference type="ARBA" id="ARBA00023015"/>
    </source>
</evidence>
<dbReference type="InterPro" id="IPR036286">
    <property type="entry name" value="LexA/Signal_pep-like_sf"/>
</dbReference>
<comment type="caution">
    <text evidence="7">The sequence shown here is derived from an EMBL/GenBank/DDBJ whole genome shotgun (WGS) entry which is preliminary data.</text>
</comment>
<evidence type="ECO:0000256" key="1">
    <source>
        <dbReference type="ARBA" id="ARBA00022670"/>
    </source>
</evidence>
<dbReference type="AlphaFoldDB" id="A0A838L371"/>
<dbReference type="PANTHER" id="PTHR40661">
    <property type="match status" value="1"/>
</dbReference>
<dbReference type="Pfam" id="PF00717">
    <property type="entry name" value="Peptidase_S24"/>
    <property type="match status" value="1"/>
</dbReference>
<dbReference type="RefSeq" id="WP_160364944.1">
    <property type="nucleotide sequence ID" value="NZ_JACEIB010000001.1"/>
</dbReference>
<dbReference type="PROSITE" id="PS00501">
    <property type="entry name" value="SPASE_I_1"/>
    <property type="match status" value="1"/>
</dbReference>
<dbReference type="CDD" id="cd06529">
    <property type="entry name" value="S24_LexA-like"/>
    <property type="match status" value="1"/>
</dbReference>
<evidence type="ECO:0000256" key="5">
    <source>
        <dbReference type="ARBA" id="ARBA00023163"/>
    </source>
</evidence>
<dbReference type="GO" id="GO:0004252">
    <property type="term" value="F:serine-type endopeptidase activity"/>
    <property type="evidence" value="ECO:0007669"/>
    <property type="project" value="InterPro"/>
</dbReference>
<dbReference type="InterPro" id="IPR039418">
    <property type="entry name" value="LexA-like"/>
</dbReference>
<keyword evidence="4" id="KW-0238">DNA-binding</keyword>
<name>A0A838L371_9SPHN</name>
<dbReference type="Proteomes" id="UP000570166">
    <property type="component" value="Unassembled WGS sequence"/>
</dbReference>
<reference evidence="7 8" key="1">
    <citation type="submission" date="2020-07" db="EMBL/GenBank/DDBJ databases">
        <authorList>
            <person name="Sun Q."/>
        </authorList>
    </citation>
    <scope>NUCLEOTIDE SEQUENCE [LARGE SCALE GENOMIC DNA]</scope>
    <source>
        <strain evidence="7 8">CGMCC 1.13654</strain>
    </source>
</reference>
<feature type="domain" description="Peptidase S24/S26A/S26B/S26C" evidence="6">
    <location>
        <begin position="87"/>
        <end position="208"/>
    </location>
</feature>
<keyword evidence="5" id="KW-0804">Transcription</keyword>
<keyword evidence="8" id="KW-1185">Reference proteome</keyword>